<organism evidence="2 3">
    <name type="scientific">Hydrogenovibrio marinus</name>
    <dbReference type="NCBI Taxonomy" id="28885"/>
    <lineage>
        <taxon>Bacteria</taxon>
        <taxon>Pseudomonadati</taxon>
        <taxon>Pseudomonadota</taxon>
        <taxon>Gammaproteobacteria</taxon>
        <taxon>Thiotrichales</taxon>
        <taxon>Piscirickettsiaceae</taxon>
        <taxon>Hydrogenovibrio</taxon>
    </lineage>
</organism>
<keyword evidence="3" id="KW-1185">Reference proteome</keyword>
<dbReference type="Gene3D" id="3.20.20.450">
    <property type="entry name" value="EAL domain"/>
    <property type="match status" value="1"/>
</dbReference>
<dbReference type="EMBL" id="JMIU01000001">
    <property type="protein sequence ID" value="KDN96346.1"/>
    <property type="molecule type" value="Genomic_DNA"/>
</dbReference>
<evidence type="ECO:0000313" key="3">
    <source>
        <dbReference type="Proteomes" id="UP000027341"/>
    </source>
</evidence>
<dbReference type="RefSeq" id="WP_051623111.1">
    <property type="nucleotide sequence ID" value="NZ_AP020335.1"/>
</dbReference>
<reference evidence="2 3" key="1">
    <citation type="submission" date="2014-04" db="EMBL/GenBank/DDBJ databases">
        <title>Draft genome sequence of Hydrogenovibrio marinus MH-110, a model organism for aerobic H2 metabolism.</title>
        <authorList>
            <person name="Cha H.J."/>
            <person name="Jo B.H."/>
            <person name="Hwang B.H."/>
        </authorList>
    </citation>
    <scope>NUCLEOTIDE SEQUENCE [LARGE SCALE GENOMIC DNA]</scope>
    <source>
        <strain evidence="2 3">MH-110</strain>
    </source>
</reference>
<name>A0A067A153_HYDMR</name>
<evidence type="ECO:0000313" key="2">
    <source>
        <dbReference type="EMBL" id="KDN96346.1"/>
    </source>
</evidence>
<evidence type="ECO:0000259" key="1">
    <source>
        <dbReference type="PROSITE" id="PS50883"/>
    </source>
</evidence>
<gene>
    <name evidence="2" type="ORF">EI16_08715</name>
</gene>
<dbReference type="InterPro" id="IPR001633">
    <property type="entry name" value="EAL_dom"/>
</dbReference>
<dbReference type="InterPro" id="IPR035919">
    <property type="entry name" value="EAL_sf"/>
</dbReference>
<feature type="domain" description="EAL" evidence="1">
    <location>
        <begin position="1"/>
        <end position="79"/>
    </location>
</feature>
<protein>
    <recommendedName>
        <fullName evidence="1">EAL domain-containing protein</fullName>
    </recommendedName>
</protein>
<accession>A0A067A153</accession>
<comment type="caution">
    <text evidence="2">The sequence shown here is derived from an EMBL/GenBank/DDBJ whole genome shotgun (WGS) entry which is preliminary data.</text>
</comment>
<dbReference type="Proteomes" id="UP000027341">
    <property type="component" value="Unassembled WGS sequence"/>
</dbReference>
<dbReference type="Pfam" id="PF00563">
    <property type="entry name" value="EAL"/>
    <property type="match status" value="1"/>
</dbReference>
<sequence length="94" mass="10437">MKIDKSFVDQILTNQRTEALTEDLINMGHHMQLNLVAEGIGCGASMQLLKVMGCDVGQGTISPDRCQQHNLLLGCKRTKATPRRKLLVNDKFQA</sequence>
<dbReference type="PROSITE" id="PS50883">
    <property type="entry name" value="EAL"/>
    <property type="match status" value="1"/>
</dbReference>
<dbReference type="PANTHER" id="PTHR33121">
    <property type="entry name" value="CYCLIC DI-GMP PHOSPHODIESTERASE PDEF"/>
    <property type="match status" value="1"/>
</dbReference>
<dbReference type="SUPFAM" id="SSF141868">
    <property type="entry name" value="EAL domain-like"/>
    <property type="match status" value="1"/>
</dbReference>
<dbReference type="InterPro" id="IPR050706">
    <property type="entry name" value="Cyclic-di-GMP_PDE-like"/>
</dbReference>
<dbReference type="STRING" id="28885.EI16_08715"/>
<proteinExistence type="predicted"/>
<dbReference type="GO" id="GO:0071111">
    <property type="term" value="F:cyclic-guanylate-specific phosphodiesterase activity"/>
    <property type="evidence" value="ECO:0007669"/>
    <property type="project" value="InterPro"/>
</dbReference>
<dbReference type="PANTHER" id="PTHR33121:SF71">
    <property type="entry name" value="OXYGEN SENSOR PROTEIN DOSP"/>
    <property type="match status" value="1"/>
</dbReference>
<dbReference type="AlphaFoldDB" id="A0A067A153"/>